<protein>
    <submittedName>
        <fullName evidence="3">DUF3857 domain-containing protein</fullName>
    </submittedName>
</protein>
<feature type="signal peptide" evidence="1">
    <location>
        <begin position="1"/>
        <end position="20"/>
    </location>
</feature>
<dbReference type="Gene3D" id="2.60.40.3140">
    <property type="match status" value="1"/>
</dbReference>
<sequence length="638" mass="72665">MRKLFLFLLICGVVCFNLTAATPPISYDAAAIPKSLQAYANAVVRVQESVTEVKDLDQVIFRYKEAITILNSNGAEYANIAVFYDKSRQLKNLKGAVYDNTGKLIKKLAASDFQDVSAISDISLFEDDRVKHYTPRLNFYPYTIEYEYELRFKHTFYFPDWHPQKALDIAVENSSYKFISKPSFETRLKEFNLKTPRKETSTADARTLEWNTQNLPAIKSEPFSPPAQEYMTMVEIAPVTFSYEGITGKFTNWQEYGKWAYDNLLQGRDKLSPATVAAVTALVQNIKSPEEKIRKIYEYTQQKNRYISVQIGIGGLQPMKAEEVDRLGYGDCKALTNYTRSLLSAAGIKAHYAEVNAGPDRKSYLPDFASAFQGNHAILCVPVAQDTIWLECTSREAPMGYMGTFTDKRRVLLYTENGGVIARTSGYAPEQNRQIRQATFTLDEKGLLQGQLETRYEGSQYDNRDHLLLKAGKERTDLLKEIYPINNLEIIKYTLEPQKTSKPHLTEKMEIKAAGYGNIDNNMLVVPVYHLTRNLNVPKEVRNRKQKVSITRGFYDEDVFTFNLPAGFKPDYIPEPVTLQNELGSFSTSVQVSSGQLIYSRKLLLKEGEFTPEAYDKLHSMLKKVVDTDTQKFVLVKK</sequence>
<feature type="domain" description="DUF3857" evidence="2">
    <location>
        <begin position="60"/>
        <end position="219"/>
    </location>
</feature>
<dbReference type="AlphaFoldDB" id="A0A5M6DPA9"/>
<dbReference type="Gene3D" id="3.10.620.30">
    <property type="match status" value="1"/>
</dbReference>
<feature type="chain" id="PRO_5024401802" evidence="1">
    <location>
        <begin position="21"/>
        <end position="638"/>
    </location>
</feature>
<organism evidence="3 4">
    <name type="scientific">Adhaeribacter rhizoryzae</name>
    <dbReference type="NCBI Taxonomy" id="2607907"/>
    <lineage>
        <taxon>Bacteria</taxon>
        <taxon>Pseudomonadati</taxon>
        <taxon>Bacteroidota</taxon>
        <taxon>Cytophagia</taxon>
        <taxon>Cytophagales</taxon>
        <taxon>Hymenobacteraceae</taxon>
        <taxon>Adhaeribacter</taxon>
    </lineage>
</organism>
<gene>
    <name evidence="3" type="ORF">F0145_01860</name>
</gene>
<dbReference type="InterPro" id="IPR024618">
    <property type="entry name" value="DUF3857"/>
</dbReference>
<accession>A0A5M6DPA9</accession>
<proteinExistence type="predicted"/>
<dbReference type="Pfam" id="PF12969">
    <property type="entry name" value="DUF3857"/>
    <property type="match status" value="1"/>
</dbReference>
<reference evidence="3 4" key="1">
    <citation type="submission" date="2019-09" db="EMBL/GenBank/DDBJ databases">
        <title>Genome sequence and assembly of Adhaeribacter sp.</title>
        <authorList>
            <person name="Chhetri G."/>
        </authorList>
    </citation>
    <scope>NUCLEOTIDE SEQUENCE [LARGE SCALE GENOMIC DNA]</scope>
    <source>
        <strain evidence="3 4">DK36</strain>
    </source>
</reference>
<evidence type="ECO:0000313" key="4">
    <source>
        <dbReference type="Proteomes" id="UP000323426"/>
    </source>
</evidence>
<name>A0A5M6DPA9_9BACT</name>
<comment type="caution">
    <text evidence="3">The sequence shown here is derived from an EMBL/GenBank/DDBJ whole genome shotgun (WGS) entry which is preliminary data.</text>
</comment>
<dbReference type="RefSeq" id="WP_150086357.1">
    <property type="nucleotide sequence ID" value="NZ_VWSF01000001.1"/>
</dbReference>
<keyword evidence="1" id="KW-0732">Signal</keyword>
<evidence type="ECO:0000259" key="2">
    <source>
        <dbReference type="Pfam" id="PF12969"/>
    </source>
</evidence>
<dbReference type="Gene3D" id="2.60.120.1130">
    <property type="match status" value="1"/>
</dbReference>
<evidence type="ECO:0000256" key="1">
    <source>
        <dbReference type="SAM" id="SignalP"/>
    </source>
</evidence>
<dbReference type="EMBL" id="VWSF01000001">
    <property type="protein sequence ID" value="KAA5549361.1"/>
    <property type="molecule type" value="Genomic_DNA"/>
</dbReference>
<evidence type="ECO:0000313" key="3">
    <source>
        <dbReference type="EMBL" id="KAA5549361.1"/>
    </source>
</evidence>
<dbReference type="Proteomes" id="UP000323426">
    <property type="component" value="Unassembled WGS sequence"/>
</dbReference>
<keyword evidence="4" id="KW-1185">Reference proteome</keyword>